<dbReference type="InterPro" id="IPR001190">
    <property type="entry name" value="SRCR"/>
</dbReference>
<feature type="disulfide bond" evidence="2">
    <location>
        <begin position="143"/>
        <end position="204"/>
    </location>
</feature>
<dbReference type="PROSITE" id="PS00420">
    <property type="entry name" value="SRCR_1"/>
    <property type="match status" value="3"/>
</dbReference>
<accession>A0ABN8N3W0</accession>
<feature type="disulfide bond" evidence="2">
    <location>
        <begin position="72"/>
        <end position="82"/>
    </location>
</feature>
<gene>
    <name evidence="4" type="ORF">PLOB_00000987</name>
</gene>
<dbReference type="SMART" id="SM00202">
    <property type="entry name" value="SR"/>
    <property type="match status" value="3"/>
</dbReference>
<dbReference type="EMBL" id="CALNXK010000010">
    <property type="protein sequence ID" value="CAH3042547.1"/>
    <property type="molecule type" value="Genomic_DNA"/>
</dbReference>
<feature type="disulfide bond" evidence="2">
    <location>
        <begin position="41"/>
        <end position="102"/>
    </location>
</feature>
<feature type="domain" description="SRCR" evidence="3">
    <location>
        <begin position="3"/>
        <end position="103"/>
    </location>
</feature>
<feature type="domain" description="SRCR" evidence="3">
    <location>
        <begin position="207"/>
        <end position="307"/>
    </location>
</feature>
<dbReference type="Gene3D" id="3.10.250.10">
    <property type="entry name" value="SRCR-like domain"/>
    <property type="match status" value="3"/>
</dbReference>
<dbReference type="PRINTS" id="PR00258">
    <property type="entry name" value="SPERACTRCPTR"/>
</dbReference>
<organism evidence="4 5">
    <name type="scientific">Porites lobata</name>
    <dbReference type="NCBI Taxonomy" id="104759"/>
    <lineage>
        <taxon>Eukaryota</taxon>
        <taxon>Metazoa</taxon>
        <taxon>Cnidaria</taxon>
        <taxon>Anthozoa</taxon>
        <taxon>Hexacorallia</taxon>
        <taxon>Scleractinia</taxon>
        <taxon>Fungiina</taxon>
        <taxon>Poritidae</taxon>
        <taxon>Porites</taxon>
    </lineage>
</organism>
<feature type="domain" description="SRCR" evidence="3">
    <location>
        <begin position="105"/>
        <end position="205"/>
    </location>
</feature>
<sequence length="318" mass="34731">LGLRLVGGNWNGEGRVEILHNGVWGTVCDDYWDINDARVVCRELGYPDAVSAPHSAHFGQGRGRIWLDDVSCSGIERSIVDCGHRGWGVENCGHGEDASVICSSLRLVGGNWNGEGRVEILHNGVWGTVCDDYWDMNDARVVCRELGYPDAVSAPHSAHFGQGRGRIWLDDVSCSGIERSIVDCGHRGWGVENCGHGEDASVICSSLRLVGGYWKGEGRVEILYNGYWGTVCDDSWDISDARVVCRELGYPDAVSAPRYAHFGQGSGPIWLDNVFCSGNESSIVDCRHNGWGVENCAHSEDASVICSSKYNLTNLCIY</sequence>
<protein>
    <recommendedName>
        <fullName evidence="3">SRCR domain-containing protein</fullName>
    </recommendedName>
</protein>
<feature type="disulfide bond" evidence="2">
    <location>
        <begin position="245"/>
        <end position="306"/>
    </location>
</feature>
<evidence type="ECO:0000259" key="3">
    <source>
        <dbReference type="PROSITE" id="PS50287"/>
    </source>
</evidence>
<dbReference type="SUPFAM" id="SSF56487">
    <property type="entry name" value="SRCR-like"/>
    <property type="match status" value="3"/>
</dbReference>
<feature type="disulfide bond" evidence="2">
    <location>
        <begin position="276"/>
        <end position="286"/>
    </location>
</feature>
<dbReference type="InterPro" id="IPR036772">
    <property type="entry name" value="SRCR-like_dom_sf"/>
</dbReference>
<dbReference type="PANTHER" id="PTHR48071">
    <property type="entry name" value="SRCR DOMAIN-CONTAINING PROTEIN"/>
    <property type="match status" value="1"/>
</dbReference>
<dbReference type="Proteomes" id="UP001159405">
    <property type="component" value="Unassembled WGS sequence"/>
</dbReference>
<dbReference type="PANTHER" id="PTHR48071:SF18">
    <property type="entry name" value="DELETED IN MALIGNANT BRAIN TUMORS 1 PROTEIN-RELATED"/>
    <property type="match status" value="1"/>
</dbReference>
<dbReference type="Pfam" id="PF00530">
    <property type="entry name" value="SRCR"/>
    <property type="match status" value="3"/>
</dbReference>
<feature type="disulfide bond" evidence="2">
    <location>
        <begin position="28"/>
        <end position="92"/>
    </location>
</feature>
<feature type="disulfide bond" evidence="2">
    <location>
        <begin position="174"/>
        <end position="184"/>
    </location>
</feature>
<evidence type="ECO:0000313" key="4">
    <source>
        <dbReference type="EMBL" id="CAH3042547.1"/>
    </source>
</evidence>
<proteinExistence type="predicted"/>
<name>A0ABN8N3W0_9CNID</name>
<keyword evidence="1 2" id="KW-1015">Disulfide bond</keyword>
<comment type="caution">
    <text evidence="4">The sequence shown here is derived from an EMBL/GenBank/DDBJ whole genome shotgun (WGS) entry which is preliminary data.</text>
</comment>
<feature type="non-terminal residue" evidence="4">
    <location>
        <position position="1"/>
    </location>
</feature>
<evidence type="ECO:0000256" key="2">
    <source>
        <dbReference type="PROSITE-ProRule" id="PRU00196"/>
    </source>
</evidence>
<evidence type="ECO:0000256" key="1">
    <source>
        <dbReference type="ARBA" id="ARBA00023157"/>
    </source>
</evidence>
<feature type="disulfide bond" evidence="2">
    <location>
        <begin position="130"/>
        <end position="194"/>
    </location>
</feature>
<reference evidence="4 5" key="1">
    <citation type="submission" date="2022-05" db="EMBL/GenBank/DDBJ databases">
        <authorList>
            <consortium name="Genoscope - CEA"/>
            <person name="William W."/>
        </authorList>
    </citation>
    <scope>NUCLEOTIDE SEQUENCE [LARGE SCALE GENOMIC DNA]</scope>
</reference>
<feature type="disulfide bond" evidence="2">
    <location>
        <begin position="232"/>
        <end position="296"/>
    </location>
</feature>
<keyword evidence="5" id="KW-1185">Reference proteome</keyword>
<evidence type="ECO:0000313" key="5">
    <source>
        <dbReference type="Proteomes" id="UP001159405"/>
    </source>
</evidence>
<dbReference type="PROSITE" id="PS50287">
    <property type="entry name" value="SRCR_2"/>
    <property type="match status" value="3"/>
</dbReference>